<dbReference type="Proteomes" id="UP000067683">
    <property type="component" value="Chromosome"/>
</dbReference>
<proteinExistence type="predicted"/>
<keyword evidence="1" id="KW-0472">Membrane</keyword>
<accession>A0A0U2ZIV3</accession>
<dbReference type="EMBL" id="CP013659">
    <property type="protein sequence ID" value="ALS75969.1"/>
    <property type="molecule type" value="Genomic_DNA"/>
</dbReference>
<keyword evidence="1" id="KW-1133">Transmembrane helix</keyword>
<feature type="transmembrane region" description="Helical" evidence="1">
    <location>
        <begin position="6"/>
        <end position="25"/>
    </location>
</feature>
<feature type="transmembrane region" description="Helical" evidence="1">
    <location>
        <begin position="54"/>
        <end position="73"/>
    </location>
</feature>
<evidence type="ECO:0000256" key="1">
    <source>
        <dbReference type="SAM" id="Phobius"/>
    </source>
</evidence>
<keyword evidence="3" id="KW-1185">Reference proteome</keyword>
<keyword evidence="1" id="KW-0812">Transmembrane</keyword>
<name>A0A0U2ZIV3_9BACL</name>
<gene>
    <name evidence="2" type="ORF">AUC31_12515</name>
</gene>
<dbReference type="AlphaFoldDB" id="A0A0U2ZIV3"/>
<feature type="transmembrane region" description="Helical" evidence="1">
    <location>
        <begin position="32"/>
        <end position="48"/>
    </location>
</feature>
<sequence>MDFLLMGILLWSLVIAALLLGLYGVWKRSWKALFWGGLASLLPMGLIFMGDDSWVFKLSILPPLLMFIGAYFLKQRRPAKV</sequence>
<dbReference type="OrthoDB" id="2892502at2"/>
<dbReference type="RefSeq" id="WP_058382672.1">
    <property type="nucleotide sequence ID" value="NZ_CP013659.2"/>
</dbReference>
<evidence type="ECO:0000313" key="3">
    <source>
        <dbReference type="Proteomes" id="UP000067683"/>
    </source>
</evidence>
<evidence type="ECO:0000313" key="2">
    <source>
        <dbReference type="EMBL" id="ALS75969.1"/>
    </source>
</evidence>
<dbReference type="KEGG" id="prt:AUC31_12515"/>
<reference evidence="2" key="1">
    <citation type="submission" date="2016-01" db="EMBL/GenBank/DDBJ databases">
        <title>Complete genome of Planococcus rifietoensis type strain M8.</title>
        <authorList>
            <person name="See-Too W.S."/>
        </authorList>
    </citation>
    <scope>NUCLEOTIDE SEQUENCE [LARGE SCALE GENOMIC DNA]</scope>
    <source>
        <strain evidence="2">M8</strain>
    </source>
</reference>
<protein>
    <submittedName>
        <fullName evidence="2">Uncharacterized protein</fullName>
    </submittedName>
</protein>
<organism evidence="2 3">
    <name type="scientific">Planococcus rifietoensis</name>
    <dbReference type="NCBI Taxonomy" id="200991"/>
    <lineage>
        <taxon>Bacteria</taxon>
        <taxon>Bacillati</taxon>
        <taxon>Bacillota</taxon>
        <taxon>Bacilli</taxon>
        <taxon>Bacillales</taxon>
        <taxon>Caryophanaceae</taxon>
        <taxon>Planococcus</taxon>
    </lineage>
</organism>